<keyword evidence="1" id="KW-0472">Membrane</keyword>
<proteinExistence type="predicted"/>
<organism evidence="2 3">
    <name type="scientific">Steinernema glaseri</name>
    <dbReference type="NCBI Taxonomy" id="37863"/>
    <lineage>
        <taxon>Eukaryota</taxon>
        <taxon>Metazoa</taxon>
        <taxon>Ecdysozoa</taxon>
        <taxon>Nematoda</taxon>
        <taxon>Chromadorea</taxon>
        <taxon>Rhabditida</taxon>
        <taxon>Tylenchina</taxon>
        <taxon>Panagrolaimomorpha</taxon>
        <taxon>Strongyloidoidea</taxon>
        <taxon>Steinernematidae</taxon>
        <taxon>Steinernema</taxon>
    </lineage>
</organism>
<evidence type="ECO:0000313" key="2">
    <source>
        <dbReference type="Proteomes" id="UP000095287"/>
    </source>
</evidence>
<evidence type="ECO:0000313" key="3">
    <source>
        <dbReference type="WBParaSite" id="L893_g973.t1"/>
    </source>
</evidence>
<feature type="transmembrane region" description="Helical" evidence="1">
    <location>
        <begin position="69"/>
        <end position="95"/>
    </location>
</feature>
<feature type="transmembrane region" description="Helical" evidence="1">
    <location>
        <begin position="43"/>
        <end position="63"/>
    </location>
</feature>
<feature type="transmembrane region" description="Helical" evidence="1">
    <location>
        <begin position="115"/>
        <end position="135"/>
    </location>
</feature>
<sequence length="155" mass="17500">MYSGNFFSYFQNGQTAALKIGSLYLFEGLATTFGVLKSKYPDYFIVVAIIYIVIGLTTVYAVTNNRPCFLFPLMVYSALFIAALFALLLAAIVMVIDPQIISKDIPSSEVSKFRLVGLIACPVIVLVMLIKVWFFKAVNYCYKYINRIKRDRTEA</sequence>
<reference evidence="3" key="1">
    <citation type="submission" date="2016-11" db="UniProtKB">
        <authorList>
            <consortium name="WormBaseParasite"/>
        </authorList>
    </citation>
    <scope>IDENTIFICATION</scope>
</reference>
<keyword evidence="2" id="KW-1185">Reference proteome</keyword>
<keyword evidence="1" id="KW-0812">Transmembrane</keyword>
<accession>A0A1I8AVV7</accession>
<dbReference type="WBParaSite" id="L893_g973.t1">
    <property type="protein sequence ID" value="L893_g973.t1"/>
    <property type="gene ID" value="L893_g973"/>
</dbReference>
<keyword evidence="1" id="KW-1133">Transmembrane helix</keyword>
<protein>
    <submittedName>
        <fullName evidence="3">MARVEL domain-containing protein</fullName>
    </submittedName>
</protein>
<dbReference type="Proteomes" id="UP000095287">
    <property type="component" value="Unplaced"/>
</dbReference>
<evidence type="ECO:0000256" key="1">
    <source>
        <dbReference type="SAM" id="Phobius"/>
    </source>
</evidence>
<name>A0A1I8AVV7_9BILA</name>
<dbReference type="AlphaFoldDB" id="A0A1I8AVV7"/>